<evidence type="ECO:0000313" key="1">
    <source>
        <dbReference type="EMBL" id="KFI48004.1"/>
    </source>
</evidence>
<gene>
    <name evidence="1" type="ORF">BBIA_0137</name>
</gene>
<sequence length="142" mass="15574">MTPIELATRRRVTGLTSGEFARLFVTLERKVDGESAQWDASDVESWEIVGPPATADQHIIDTLGAANEFVATLARRLYRIITPAEEGTVVTVFPDDATFWADQPDLGGIPHALWNIAALQAIEWVRTETGIVCTLDSRAPLI</sequence>
<organism evidence="1 2">
    <name type="scientific">Bifidobacterium biavatii DSM 23969</name>
    <dbReference type="NCBI Taxonomy" id="1437608"/>
    <lineage>
        <taxon>Bacteria</taxon>
        <taxon>Bacillati</taxon>
        <taxon>Actinomycetota</taxon>
        <taxon>Actinomycetes</taxon>
        <taxon>Bifidobacteriales</taxon>
        <taxon>Bifidobacteriaceae</taxon>
        <taxon>Bifidobacterium</taxon>
    </lineage>
</organism>
<name>A0A086ZNA4_9BIFI</name>
<dbReference type="EMBL" id="JGYN01000030">
    <property type="protein sequence ID" value="KFI48004.1"/>
    <property type="molecule type" value="Genomic_DNA"/>
</dbReference>
<proteinExistence type="predicted"/>
<dbReference type="Proteomes" id="UP000029108">
    <property type="component" value="Unassembled WGS sequence"/>
</dbReference>
<dbReference type="eggNOG" id="ENOG5031IT9">
    <property type="taxonomic scope" value="Bacteria"/>
</dbReference>
<comment type="caution">
    <text evidence="1">The sequence shown here is derived from an EMBL/GenBank/DDBJ whole genome shotgun (WGS) entry which is preliminary data.</text>
</comment>
<dbReference type="OrthoDB" id="3235885at2"/>
<reference evidence="1 2" key="1">
    <citation type="submission" date="2014-03" db="EMBL/GenBank/DDBJ databases">
        <title>Genomics of Bifidobacteria.</title>
        <authorList>
            <person name="Ventura M."/>
            <person name="Milani C."/>
            <person name="Lugli G.A."/>
        </authorList>
    </citation>
    <scope>NUCLEOTIDE SEQUENCE [LARGE SCALE GENOMIC DNA]</scope>
    <source>
        <strain evidence="1 2">DSM 23969</strain>
    </source>
</reference>
<dbReference type="AlphaFoldDB" id="A0A086ZNA4"/>
<dbReference type="RefSeq" id="WP_033495717.1">
    <property type="nucleotide sequence ID" value="NZ_JDUU01000028.1"/>
</dbReference>
<protein>
    <submittedName>
        <fullName evidence="1">Uncharacterized protein</fullName>
    </submittedName>
</protein>
<accession>A0A086ZNA4</accession>
<evidence type="ECO:0000313" key="2">
    <source>
        <dbReference type="Proteomes" id="UP000029108"/>
    </source>
</evidence>
<keyword evidence="2" id="KW-1185">Reference proteome</keyword>